<dbReference type="Proteomes" id="UP000076154">
    <property type="component" value="Unassembled WGS sequence"/>
</dbReference>
<dbReference type="AlphaFoldDB" id="A0A369JLX9"/>
<gene>
    <name evidence="2" type="ORF">Hypma_012531</name>
</gene>
<sequence length="177" mass="19514">MTSRLEALTLTYAALFPHVVDGHSFYINHLLSLSRTLDLSHNAHNKPTNCTTNVDDGSIYNHNHNRFVLADVSTHSASAPETDTDDKRTAARVYAHVARFILFLFCECAAREARCEEAEGWMYPVSGWEHVLYHSDSVLLFLSEQIGDLGSGQGRGPGCAFGEKGEAERRGEGGNSE</sequence>
<evidence type="ECO:0000313" key="2">
    <source>
        <dbReference type="EMBL" id="RDB20414.1"/>
    </source>
</evidence>
<organism evidence="2 3">
    <name type="scientific">Hypsizygus marmoreus</name>
    <name type="common">White beech mushroom</name>
    <name type="synonym">Agaricus marmoreus</name>
    <dbReference type="NCBI Taxonomy" id="39966"/>
    <lineage>
        <taxon>Eukaryota</taxon>
        <taxon>Fungi</taxon>
        <taxon>Dikarya</taxon>
        <taxon>Basidiomycota</taxon>
        <taxon>Agaricomycotina</taxon>
        <taxon>Agaricomycetes</taxon>
        <taxon>Agaricomycetidae</taxon>
        <taxon>Agaricales</taxon>
        <taxon>Tricholomatineae</taxon>
        <taxon>Lyophyllaceae</taxon>
        <taxon>Hypsizygus</taxon>
    </lineage>
</organism>
<dbReference type="InParanoid" id="A0A369JLX9"/>
<reference evidence="2" key="1">
    <citation type="submission" date="2018-04" db="EMBL/GenBank/DDBJ databases">
        <title>Whole genome sequencing of Hypsizygus marmoreus.</title>
        <authorList>
            <person name="Choi I.-G."/>
            <person name="Min B."/>
            <person name="Kim J.-G."/>
            <person name="Kim S."/>
            <person name="Oh Y.-L."/>
            <person name="Kong W.-S."/>
            <person name="Park H."/>
            <person name="Jeong J."/>
            <person name="Song E.-S."/>
        </authorList>
    </citation>
    <scope>NUCLEOTIDE SEQUENCE [LARGE SCALE GENOMIC DNA]</scope>
    <source>
        <strain evidence="2">51987-8</strain>
    </source>
</reference>
<name>A0A369JLX9_HYPMA</name>
<evidence type="ECO:0000313" key="3">
    <source>
        <dbReference type="Proteomes" id="UP000076154"/>
    </source>
</evidence>
<proteinExistence type="predicted"/>
<comment type="caution">
    <text evidence="2">The sequence shown here is derived from an EMBL/GenBank/DDBJ whole genome shotgun (WGS) entry which is preliminary data.</text>
</comment>
<evidence type="ECO:0000256" key="1">
    <source>
        <dbReference type="SAM" id="MobiDB-lite"/>
    </source>
</evidence>
<dbReference type="EMBL" id="LUEZ02000068">
    <property type="protein sequence ID" value="RDB20414.1"/>
    <property type="molecule type" value="Genomic_DNA"/>
</dbReference>
<keyword evidence="3" id="KW-1185">Reference proteome</keyword>
<accession>A0A369JLX9</accession>
<feature type="region of interest" description="Disordered" evidence="1">
    <location>
        <begin position="153"/>
        <end position="177"/>
    </location>
</feature>
<protein>
    <submittedName>
        <fullName evidence="2">Uncharacterized protein</fullName>
    </submittedName>
</protein>
<feature type="compositionally biased region" description="Basic and acidic residues" evidence="1">
    <location>
        <begin position="163"/>
        <end position="177"/>
    </location>
</feature>